<dbReference type="InterPro" id="IPR006931">
    <property type="entry name" value="Calcipressin"/>
</dbReference>
<dbReference type="EMBL" id="JASBNA010000013">
    <property type="protein sequence ID" value="KAK7687376.1"/>
    <property type="molecule type" value="Genomic_DNA"/>
</dbReference>
<sequence>MSITSNPHYLIQQDSKQYLELPLELGSRRFLISPPLSPPAEWDHWDKVEEGPSDKTFPTDELTNLLWERLEDNDYTHHSKDNLVVDLNMKPEVLFEDIDNGVPAIVLDTVNNRGPHTLSAKLRPPKTSLPPLN</sequence>
<evidence type="ECO:0000256" key="1">
    <source>
        <dbReference type="ARBA" id="ARBA00008209"/>
    </source>
</evidence>
<comment type="caution">
    <text evidence="3">The sequence shown here is derived from an EMBL/GenBank/DDBJ whole genome shotgun (WGS) entry which is preliminary data.</text>
</comment>
<feature type="region of interest" description="Disordered" evidence="2">
    <location>
        <begin position="114"/>
        <end position="133"/>
    </location>
</feature>
<dbReference type="Proteomes" id="UP001385951">
    <property type="component" value="Unassembled WGS sequence"/>
</dbReference>
<name>A0AAW0GCN4_9APHY</name>
<dbReference type="AlphaFoldDB" id="A0AAW0GCN4"/>
<organism evidence="3 4">
    <name type="scientific">Cerrena zonata</name>
    <dbReference type="NCBI Taxonomy" id="2478898"/>
    <lineage>
        <taxon>Eukaryota</taxon>
        <taxon>Fungi</taxon>
        <taxon>Dikarya</taxon>
        <taxon>Basidiomycota</taxon>
        <taxon>Agaricomycotina</taxon>
        <taxon>Agaricomycetes</taxon>
        <taxon>Polyporales</taxon>
        <taxon>Cerrenaceae</taxon>
        <taxon>Cerrena</taxon>
    </lineage>
</organism>
<accession>A0AAW0GCN4</accession>
<gene>
    <name evidence="3" type="ORF">QCA50_009241</name>
</gene>
<evidence type="ECO:0000313" key="3">
    <source>
        <dbReference type="EMBL" id="KAK7687376.1"/>
    </source>
</evidence>
<evidence type="ECO:0000313" key="4">
    <source>
        <dbReference type="Proteomes" id="UP001385951"/>
    </source>
</evidence>
<dbReference type="Pfam" id="PF04847">
    <property type="entry name" value="Calcipressin"/>
    <property type="match status" value="1"/>
</dbReference>
<protein>
    <submittedName>
        <fullName evidence="3">Uncharacterized protein</fullName>
    </submittedName>
</protein>
<evidence type="ECO:0000256" key="2">
    <source>
        <dbReference type="SAM" id="MobiDB-lite"/>
    </source>
</evidence>
<proteinExistence type="inferred from homology"/>
<comment type="similarity">
    <text evidence="1">Belongs to the RCAN family.</text>
</comment>
<keyword evidence="4" id="KW-1185">Reference proteome</keyword>
<reference evidence="3 4" key="1">
    <citation type="submission" date="2022-09" db="EMBL/GenBank/DDBJ databases">
        <authorList>
            <person name="Palmer J.M."/>
        </authorList>
    </citation>
    <scope>NUCLEOTIDE SEQUENCE [LARGE SCALE GENOMIC DNA]</scope>
    <source>
        <strain evidence="3 4">DSM 7382</strain>
    </source>
</reference>
<dbReference type="GO" id="GO:0019722">
    <property type="term" value="P:calcium-mediated signaling"/>
    <property type="evidence" value="ECO:0007669"/>
    <property type="project" value="InterPro"/>
</dbReference>